<dbReference type="SUPFAM" id="SSF53850">
    <property type="entry name" value="Periplasmic binding protein-like II"/>
    <property type="match status" value="1"/>
</dbReference>
<dbReference type="EMBL" id="MSDF01000052">
    <property type="protein sequence ID" value="OPA86108.1"/>
    <property type="molecule type" value="Genomic_DNA"/>
</dbReference>
<sequence>MFEINDLRVFIRIADLKSVSAAAKSLGAPKSSVSRAMARLENMAGAALVERSSRHLRLTDAGHLLYPQALQILERVEVAMSTMVDHAGVPSGVLRINAPSAFSRCIIAPMLPSFLKRYPSILVEIVATDERINMLSGEFDITLRIGAMADSLLVARRIRSTELWTCASPRYLSECGTPLTLKDLLSHNLIGRADRLVSWFAGDTASDKLATDTLGRVKTLDSDIVEKILIHDGGIGLLPDYLAKPAVARGELVHLFSERAPLRAEVYAVYADHHSLSTKVRVFIDALLRSIEDLDSADVDT</sequence>
<keyword evidence="4" id="KW-0804">Transcription</keyword>
<dbReference type="FunFam" id="1.10.10.10:FF:000001">
    <property type="entry name" value="LysR family transcriptional regulator"/>
    <property type="match status" value="1"/>
</dbReference>
<dbReference type="InterPro" id="IPR036390">
    <property type="entry name" value="WH_DNA-bd_sf"/>
</dbReference>
<proteinExistence type="inferred from homology"/>
<evidence type="ECO:0000256" key="3">
    <source>
        <dbReference type="ARBA" id="ARBA00023125"/>
    </source>
</evidence>
<dbReference type="Pfam" id="PF00126">
    <property type="entry name" value="HTH_1"/>
    <property type="match status" value="1"/>
</dbReference>
<dbReference type="Gene3D" id="1.10.10.10">
    <property type="entry name" value="Winged helix-like DNA-binding domain superfamily/Winged helix DNA-binding domain"/>
    <property type="match status" value="1"/>
</dbReference>
<dbReference type="Pfam" id="PF03466">
    <property type="entry name" value="LysR_substrate"/>
    <property type="match status" value="1"/>
</dbReference>
<name>A0A1T2Y260_PSEFL</name>
<protein>
    <recommendedName>
        <fullName evidence="5">HTH lysR-type domain-containing protein</fullName>
    </recommendedName>
</protein>
<reference evidence="6 7" key="1">
    <citation type="submission" date="2016-12" db="EMBL/GenBank/DDBJ databases">
        <title>Draft genome sequences of seven strains of Pseudomonas fluorescens that produce 4-formylaminooxyvinylglycine.</title>
        <authorList>
            <person name="Okrent R.A."/>
            <person name="Manning V.A."/>
            <person name="Trippe K.M."/>
        </authorList>
    </citation>
    <scope>NUCLEOTIDE SEQUENCE [LARGE SCALE GENOMIC DNA]</scope>
    <source>
        <strain evidence="6 7">P5A</strain>
    </source>
</reference>
<dbReference type="Proteomes" id="UP000190965">
    <property type="component" value="Unassembled WGS sequence"/>
</dbReference>
<dbReference type="InterPro" id="IPR036388">
    <property type="entry name" value="WH-like_DNA-bd_sf"/>
</dbReference>
<dbReference type="GO" id="GO:0003700">
    <property type="term" value="F:DNA-binding transcription factor activity"/>
    <property type="evidence" value="ECO:0007669"/>
    <property type="project" value="InterPro"/>
</dbReference>
<comment type="similarity">
    <text evidence="1">Belongs to the LysR transcriptional regulatory family.</text>
</comment>
<evidence type="ECO:0000313" key="7">
    <source>
        <dbReference type="Proteomes" id="UP000190965"/>
    </source>
</evidence>
<accession>A0A1T2Y260</accession>
<dbReference type="RefSeq" id="WP_078742481.1">
    <property type="nucleotide sequence ID" value="NZ_MSDF01000052.1"/>
</dbReference>
<evidence type="ECO:0000256" key="2">
    <source>
        <dbReference type="ARBA" id="ARBA00023015"/>
    </source>
</evidence>
<dbReference type="PANTHER" id="PTHR30537:SF5">
    <property type="entry name" value="HTH-TYPE TRANSCRIPTIONAL ACTIVATOR TTDR-RELATED"/>
    <property type="match status" value="1"/>
</dbReference>
<evidence type="ECO:0000259" key="5">
    <source>
        <dbReference type="PROSITE" id="PS50931"/>
    </source>
</evidence>
<evidence type="ECO:0000313" key="6">
    <source>
        <dbReference type="EMBL" id="OPA86108.1"/>
    </source>
</evidence>
<comment type="caution">
    <text evidence="6">The sequence shown here is derived from an EMBL/GenBank/DDBJ whole genome shotgun (WGS) entry which is preliminary data.</text>
</comment>
<dbReference type="CDD" id="cd08422">
    <property type="entry name" value="PBP2_CrgA_like"/>
    <property type="match status" value="1"/>
</dbReference>
<gene>
    <name evidence="6" type="ORF">BFW87_25495</name>
</gene>
<dbReference type="PROSITE" id="PS50931">
    <property type="entry name" value="HTH_LYSR"/>
    <property type="match status" value="1"/>
</dbReference>
<dbReference type="GO" id="GO:0003677">
    <property type="term" value="F:DNA binding"/>
    <property type="evidence" value="ECO:0007669"/>
    <property type="project" value="UniProtKB-KW"/>
</dbReference>
<dbReference type="OrthoDB" id="9813056at2"/>
<evidence type="ECO:0000256" key="1">
    <source>
        <dbReference type="ARBA" id="ARBA00009437"/>
    </source>
</evidence>
<evidence type="ECO:0000256" key="4">
    <source>
        <dbReference type="ARBA" id="ARBA00023163"/>
    </source>
</evidence>
<dbReference type="InterPro" id="IPR058163">
    <property type="entry name" value="LysR-type_TF_proteobact-type"/>
</dbReference>
<organism evidence="6 7">
    <name type="scientific">Pseudomonas fluorescens</name>
    <dbReference type="NCBI Taxonomy" id="294"/>
    <lineage>
        <taxon>Bacteria</taxon>
        <taxon>Pseudomonadati</taxon>
        <taxon>Pseudomonadota</taxon>
        <taxon>Gammaproteobacteria</taxon>
        <taxon>Pseudomonadales</taxon>
        <taxon>Pseudomonadaceae</taxon>
        <taxon>Pseudomonas</taxon>
    </lineage>
</organism>
<dbReference type="SUPFAM" id="SSF46785">
    <property type="entry name" value="Winged helix' DNA-binding domain"/>
    <property type="match status" value="1"/>
</dbReference>
<feature type="domain" description="HTH lysR-type" evidence="5">
    <location>
        <begin position="2"/>
        <end position="59"/>
    </location>
</feature>
<dbReference type="InterPro" id="IPR000847">
    <property type="entry name" value="LysR_HTH_N"/>
</dbReference>
<dbReference type="Gene3D" id="3.40.190.290">
    <property type="match status" value="1"/>
</dbReference>
<keyword evidence="2" id="KW-0805">Transcription regulation</keyword>
<dbReference type="AlphaFoldDB" id="A0A1T2Y260"/>
<dbReference type="InterPro" id="IPR005119">
    <property type="entry name" value="LysR_subst-bd"/>
</dbReference>
<dbReference type="PANTHER" id="PTHR30537">
    <property type="entry name" value="HTH-TYPE TRANSCRIPTIONAL REGULATOR"/>
    <property type="match status" value="1"/>
</dbReference>
<keyword evidence="3" id="KW-0238">DNA-binding</keyword>